<dbReference type="GO" id="GO:0005789">
    <property type="term" value="C:endoplasmic reticulum membrane"/>
    <property type="evidence" value="ECO:0007669"/>
    <property type="project" value="UniProtKB-SubCell"/>
</dbReference>
<dbReference type="Proteomes" id="UP000410492">
    <property type="component" value="Unassembled WGS sequence"/>
</dbReference>
<evidence type="ECO:0000256" key="1">
    <source>
        <dbReference type="ARBA" id="ARBA00004477"/>
    </source>
</evidence>
<dbReference type="PANTHER" id="PTHR16433:SF0">
    <property type="entry name" value="DOLICHOL-PHOSPHATE MANNOSYLTRANSFERASE SUBUNIT 3"/>
    <property type="match status" value="1"/>
</dbReference>
<dbReference type="GO" id="GO:0033185">
    <property type="term" value="C:dolichol-phosphate-mannose synthase complex"/>
    <property type="evidence" value="ECO:0007669"/>
    <property type="project" value="TreeGrafter"/>
</dbReference>
<evidence type="ECO:0000256" key="3">
    <source>
        <dbReference type="ARBA" id="ARBA00022692"/>
    </source>
</evidence>
<keyword evidence="6 7" id="KW-0472">Membrane</keyword>
<evidence type="ECO:0000256" key="7">
    <source>
        <dbReference type="RuleBase" id="RU365085"/>
    </source>
</evidence>
<gene>
    <name evidence="9" type="ORF">CALMAC_LOCUS10748</name>
</gene>
<name>A0A653CP70_CALMS</name>
<evidence type="ECO:0000256" key="6">
    <source>
        <dbReference type="ARBA" id="ARBA00023136"/>
    </source>
</evidence>
<proteinExistence type="inferred from homology"/>
<dbReference type="GO" id="GO:0006506">
    <property type="term" value="P:GPI anchor biosynthetic process"/>
    <property type="evidence" value="ECO:0007669"/>
    <property type="project" value="TreeGrafter"/>
</dbReference>
<feature type="coiled-coil region" evidence="8">
    <location>
        <begin position="64"/>
        <end position="91"/>
    </location>
</feature>
<keyword evidence="3 7" id="KW-0812">Transmembrane</keyword>
<comment type="subcellular location">
    <subcellularLocation>
        <location evidence="1 7">Endoplasmic reticulum membrane</location>
        <topology evidence="1 7">Multi-pass membrane protein</topology>
    </subcellularLocation>
</comment>
<reference evidence="9 10" key="1">
    <citation type="submission" date="2019-01" db="EMBL/GenBank/DDBJ databases">
        <authorList>
            <person name="Sayadi A."/>
        </authorList>
    </citation>
    <scope>NUCLEOTIDE SEQUENCE [LARGE SCALE GENOMIC DNA]</scope>
</reference>
<evidence type="ECO:0000256" key="8">
    <source>
        <dbReference type="SAM" id="Coils"/>
    </source>
</evidence>
<keyword evidence="8" id="KW-0175">Coiled coil</keyword>
<evidence type="ECO:0000313" key="9">
    <source>
        <dbReference type="EMBL" id="VEN49721.1"/>
    </source>
</evidence>
<dbReference type="InterPro" id="IPR013174">
    <property type="entry name" value="DPM3"/>
</dbReference>
<accession>A0A653CP70</accession>
<feature type="transmembrane region" description="Helical" evidence="7">
    <location>
        <begin position="7"/>
        <end position="25"/>
    </location>
</feature>
<evidence type="ECO:0000313" key="10">
    <source>
        <dbReference type="Proteomes" id="UP000410492"/>
    </source>
</evidence>
<dbReference type="EMBL" id="CAACVG010008420">
    <property type="protein sequence ID" value="VEN49721.1"/>
    <property type="molecule type" value="Genomic_DNA"/>
</dbReference>
<protein>
    <recommendedName>
        <fullName evidence="7">Dolichol-phosphate mannosyltransferase subunit 3</fullName>
    </recommendedName>
</protein>
<feature type="transmembrane region" description="Helical" evidence="7">
    <location>
        <begin position="37"/>
        <end position="59"/>
    </location>
</feature>
<comment type="similarity">
    <text evidence="2 7">Belongs to the DPM3 family.</text>
</comment>
<dbReference type="AlphaFoldDB" id="A0A653CP70"/>
<dbReference type="Pfam" id="PF08285">
    <property type="entry name" value="DPM3"/>
    <property type="match status" value="1"/>
</dbReference>
<keyword evidence="10" id="KW-1185">Reference proteome</keyword>
<evidence type="ECO:0000256" key="2">
    <source>
        <dbReference type="ARBA" id="ARBA00010430"/>
    </source>
</evidence>
<sequence>MTKLQEWMSGLGIIFAIWMYLITSRSHNEFVQNHYDLILYSPITCVFIFGLYALSVVLYRVYTFNDCEQAAVELAEEIQEAKENLAKLGFKFKETAK</sequence>
<comment type="function">
    <text evidence="7">Stabilizer subunit of the dolichol-phosphate mannose (DPM) synthase complex; tethers catalytic subunit to the ER.</text>
</comment>
<evidence type="ECO:0000256" key="4">
    <source>
        <dbReference type="ARBA" id="ARBA00022824"/>
    </source>
</evidence>
<keyword evidence="4 7" id="KW-0256">Endoplasmic reticulum</keyword>
<keyword evidence="5 7" id="KW-1133">Transmembrane helix</keyword>
<dbReference type="OrthoDB" id="2014333at2759"/>
<dbReference type="UniPathway" id="UPA00378"/>
<comment type="subunit">
    <text evidence="7">Component of the dolichol-phosphate mannose (DPM) synthase complex.</text>
</comment>
<organism evidence="9 10">
    <name type="scientific">Callosobruchus maculatus</name>
    <name type="common">Southern cowpea weevil</name>
    <name type="synonym">Pulse bruchid</name>
    <dbReference type="NCBI Taxonomy" id="64391"/>
    <lineage>
        <taxon>Eukaryota</taxon>
        <taxon>Metazoa</taxon>
        <taxon>Ecdysozoa</taxon>
        <taxon>Arthropoda</taxon>
        <taxon>Hexapoda</taxon>
        <taxon>Insecta</taxon>
        <taxon>Pterygota</taxon>
        <taxon>Neoptera</taxon>
        <taxon>Endopterygota</taxon>
        <taxon>Coleoptera</taxon>
        <taxon>Polyphaga</taxon>
        <taxon>Cucujiformia</taxon>
        <taxon>Chrysomeloidea</taxon>
        <taxon>Chrysomelidae</taxon>
        <taxon>Bruchinae</taxon>
        <taxon>Bruchini</taxon>
        <taxon>Callosobruchus</taxon>
    </lineage>
</organism>
<evidence type="ECO:0000256" key="5">
    <source>
        <dbReference type="ARBA" id="ARBA00022989"/>
    </source>
</evidence>
<dbReference type="PANTHER" id="PTHR16433">
    <property type="entry name" value="DOLICHOL-PHOSPHATE MANNOSYLTRANSFERASE SUBUNIT 3"/>
    <property type="match status" value="1"/>
</dbReference>
<comment type="pathway">
    <text evidence="7">Protein modification; protein glycosylation.</text>
</comment>